<evidence type="ECO:0000313" key="1">
    <source>
        <dbReference type="EMBL" id="EJV15110.1"/>
    </source>
</evidence>
<reference evidence="1 2" key="1">
    <citation type="submission" date="2012-04" db="EMBL/GenBank/DDBJ databases">
        <authorList>
            <person name="Weinstock G."/>
            <person name="Sodergren E."/>
            <person name="Lobos E.A."/>
            <person name="Fulton L."/>
            <person name="Fulton R."/>
            <person name="Courtney L."/>
            <person name="Fronick C."/>
            <person name="O'Laughlin M."/>
            <person name="Godfrey J."/>
            <person name="Wilson R.M."/>
            <person name="Miner T."/>
            <person name="Farmer C."/>
            <person name="Delehaunty K."/>
            <person name="Cordes M."/>
            <person name="Minx P."/>
            <person name="Tomlinson C."/>
            <person name="Chen J."/>
            <person name="Wollam A."/>
            <person name="Pepin K.H."/>
            <person name="Bhonagiri V."/>
            <person name="Zhang X."/>
            <person name="Suruliraj S."/>
            <person name="Warren W."/>
            <person name="Mitreva M."/>
            <person name="Mardis E.R."/>
            <person name="Wilson R.K."/>
        </authorList>
    </citation>
    <scope>NUCLEOTIDE SEQUENCE [LARGE SCALE GENOMIC DNA]</scope>
    <source>
        <strain evidence="1 2">ERV63</strain>
    </source>
</reference>
<dbReference type="EMBL" id="ALZR01000083">
    <property type="protein sequence ID" value="EJV15110.1"/>
    <property type="molecule type" value="Genomic_DNA"/>
</dbReference>
<comment type="caution">
    <text evidence="1">The sequence shown here is derived from an EMBL/GenBank/DDBJ whole genome shotgun (WGS) entry which is preliminary data.</text>
</comment>
<evidence type="ECO:0000313" key="2">
    <source>
        <dbReference type="Proteomes" id="UP000004117"/>
    </source>
</evidence>
<organism evidence="1 2">
    <name type="scientific">Enterococcus faecalis ERV63</name>
    <dbReference type="NCBI Taxonomy" id="1134793"/>
    <lineage>
        <taxon>Bacteria</taxon>
        <taxon>Bacillati</taxon>
        <taxon>Bacillota</taxon>
        <taxon>Bacilli</taxon>
        <taxon>Lactobacillales</taxon>
        <taxon>Enterococcaceae</taxon>
        <taxon>Enterococcus</taxon>
    </lineage>
</organism>
<accession>A0AAV3GIX0</accession>
<dbReference type="Proteomes" id="UP000004117">
    <property type="component" value="Unassembled WGS sequence"/>
</dbReference>
<proteinExistence type="predicted"/>
<gene>
    <name evidence="1" type="ORF">HMPREF1336_02299</name>
</gene>
<dbReference type="AlphaFoldDB" id="A0AAV3GIX0"/>
<protein>
    <submittedName>
        <fullName evidence="1">Uncharacterized protein</fullName>
    </submittedName>
</protein>
<name>A0AAV3GIX0_ENTFL</name>
<sequence>MIASSVLKTLIIWSRCERVRLRINYNVSRHFPFFGRCLFLW</sequence>